<evidence type="ECO:0000313" key="4">
    <source>
        <dbReference type="Proteomes" id="UP000317332"/>
    </source>
</evidence>
<dbReference type="Proteomes" id="UP000317332">
    <property type="component" value="Unassembled WGS sequence"/>
</dbReference>
<feature type="transmembrane region" description="Helical" evidence="2">
    <location>
        <begin position="70"/>
        <end position="91"/>
    </location>
</feature>
<keyword evidence="4" id="KW-1185">Reference proteome</keyword>
<name>A0A506PM22_9FLAO</name>
<evidence type="ECO:0000256" key="2">
    <source>
        <dbReference type="SAM" id="Phobius"/>
    </source>
</evidence>
<feature type="compositionally biased region" description="Basic residues" evidence="1">
    <location>
        <begin position="1"/>
        <end position="11"/>
    </location>
</feature>
<gene>
    <name evidence="3" type="ORF">FJ651_08555</name>
</gene>
<organism evidence="3 4">
    <name type="scientific">Paucihalobacter ruber</name>
    <dbReference type="NCBI Taxonomy" id="2567861"/>
    <lineage>
        <taxon>Bacteria</taxon>
        <taxon>Pseudomonadati</taxon>
        <taxon>Bacteroidota</taxon>
        <taxon>Flavobacteriia</taxon>
        <taxon>Flavobacteriales</taxon>
        <taxon>Flavobacteriaceae</taxon>
        <taxon>Paucihalobacter</taxon>
    </lineage>
</organism>
<proteinExistence type="predicted"/>
<feature type="compositionally biased region" description="Polar residues" evidence="1">
    <location>
        <begin position="16"/>
        <end position="26"/>
    </location>
</feature>
<feature type="transmembrane region" description="Helical" evidence="2">
    <location>
        <begin position="112"/>
        <end position="131"/>
    </location>
</feature>
<dbReference type="EMBL" id="VHIQ01000003">
    <property type="protein sequence ID" value="TPV34197.1"/>
    <property type="molecule type" value="Genomic_DNA"/>
</dbReference>
<evidence type="ECO:0000313" key="3">
    <source>
        <dbReference type="EMBL" id="TPV34197.1"/>
    </source>
</evidence>
<dbReference type="OrthoDB" id="7544025at2"/>
<feature type="transmembrane region" description="Helical" evidence="2">
    <location>
        <begin position="143"/>
        <end position="162"/>
    </location>
</feature>
<feature type="transmembrane region" description="Helical" evidence="2">
    <location>
        <begin position="44"/>
        <end position="64"/>
    </location>
</feature>
<keyword evidence="2" id="KW-1133">Transmembrane helix</keyword>
<feature type="region of interest" description="Disordered" evidence="1">
    <location>
        <begin position="1"/>
        <end position="26"/>
    </location>
</feature>
<evidence type="ECO:0000256" key="1">
    <source>
        <dbReference type="SAM" id="MobiDB-lite"/>
    </source>
</evidence>
<sequence length="261" mass="29251">METNKPNKKVTRVSGGDNTSHQATTTTFVPTAEAKGKANQLRTFAVISWILAIAAQIFAITLLFKPPVNMTWLIILIVVDLIFAIIGAVLWKKSNRLDPASEKDKFKFFMQSQLGMVVAIIAFLPLVIFIFTSKNLDGKQKGIVGSIAVVALVIAGVTGFDFNPPSIEQYTEQTRRVEWLQGSNFVYWTKSGTVYHLYNDCSYINTDRTTEIFEGSVAQARELKNIANLCSRCENRKIKEKNLDEADYQEQIEALDEAVEE</sequence>
<reference evidence="3 4" key="1">
    <citation type="submission" date="2019-06" db="EMBL/GenBank/DDBJ databases">
        <title>Flavobacteriaceae Paucihalobacterium erythroidium CWB-1, complete genome.</title>
        <authorList>
            <person name="Wu S."/>
        </authorList>
    </citation>
    <scope>NUCLEOTIDE SEQUENCE [LARGE SCALE GENOMIC DNA]</scope>
    <source>
        <strain evidence="3 4">CWB-1</strain>
    </source>
</reference>
<keyword evidence="2" id="KW-0472">Membrane</keyword>
<dbReference type="AlphaFoldDB" id="A0A506PM22"/>
<comment type="caution">
    <text evidence="3">The sequence shown here is derived from an EMBL/GenBank/DDBJ whole genome shotgun (WGS) entry which is preliminary data.</text>
</comment>
<dbReference type="RefSeq" id="WP_140990091.1">
    <property type="nucleotide sequence ID" value="NZ_VHIQ01000003.1"/>
</dbReference>
<accession>A0A506PM22</accession>
<protein>
    <submittedName>
        <fullName evidence="3">Uncharacterized protein</fullName>
    </submittedName>
</protein>
<keyword evidence="2" id="KW-0812">Transmembrane</keyword>